<evidence type="ECO:0000256" key="6">
    <source>
        <dbReference type="ARBA" id="ARBA00022838"/>
    </source>
</evidence>
<dbReference type="GO" id="GO:0000444">
    <property type="term" value="C:MIS12/MIND type complex"/>
    <property type="evidence" value="ECO:0007669"/>
    <property type="project" value="TreeGrafter"/>
</dbReference>
<protein>
    <submittedName>
        <fullName evidence="10">Mis12 protein-domain-containing protein</fullName>
    </submittedName>
</protein>
<dbReference type="InterPro" id="IPR008685">
    <property type="entry name" value="Centromere_Mis12"/>
</dbReference>
<comment type="caution">
    <text evidence="10">The sequence shown here is derived from an EMBL/GenBank/DDBJ whole genome shotgun (WGS) entry which is preliminary data.</text>
</comment>
<organism evidence="10 11">
    <name type="scientific">Amylocarpus encephaloides</name>
    <dbReference type="NCBI Taxonomy" id="45428"/>
    <lineage>
        <taxon>Eukaryota</taxon>
        <taxon>Fungi</taxon>
        <taxon>Dikarya</taxon>
        <taxon>Ascomycota</taxon>
        <taxon>Pezizomycotina</taxon>
        <taxon>Leotiomycetes</taxon>
        <taxon>Helotiales</taxon>
        <taxon>Helotiales incertae sedis</taxon>
        <taxon>Amylocarpus</taxon>
    </lineage>
</organism>
<evidence type="ECO:0000256" key="9">
    <source>
        <dbReference type="ARBA" id="ARBA00023328"/>
    </source>
</evidence>
<dbReference type="EMBL" id="MU251360">
    <property type="protein sequence ID" value="KAG9239244.1"/>
    <property type="molecule type" value="Genomic_DNA"/>
</dbReference>
<keyword evidence="4" id="KW-0132">Cell division</keyword>
<comment type="similarity">
    <text evidence="2">Belongs to the mis12 family.</text>
</comment>
<keyword evidence="11" id="KW-1185">Reference proteome</keyword>
<evidence type="ECO:0000256" key="8">
    <source>
        <dbReference type="ARBA" id="ARBA00023306"/>
    </source>
</evidence>
<evidence type="ECO:0000313" key="11">
    <source>
        <dbReference type="Proteomes" id="UP000824998"/>
    </source>
</evidence>
<evidence type="ECO:0000256" key="1">
    <source>
        <dbReference type="ARBA" id="ARBA00004629"/>
    </source>
</evidence>
<dbReference type="PANTHER" id="PTHR14527:SF2">
    <property type="entry name" value="PROTEIN MIS12 HOMOLOG"/>
    <property type="match status" value="1"/>
</dbReference>
<dbReference type="GO" id="GO:0051382">
    <property type="term" value="P:kinetochore assembly"/>
    <property type="evidence" value="ECO:0007669"/>
    <property type="project" value="TreeGrafter"/>
</dbReference>
<keyword evidence="8" id="KW-0131">Cell cycle</keyword>
<evidence type="ECO:0000313" key="10">
    <source>
        <dbReference type="EMBL" id="KAG9239244.1"/>
    </source>
</evidence>
<proteinExistence type="inferred from homology"/>
<evidence type="ECO:0000256" key="2">
    <source>
        <dbReference type="ARBA" id="ARBA00008643"/>
    </source>
</evidence>
<dbReference type="PANTHER" id="PTHR14527">
    <property type="entry name" value="PROTEIN MIS12 HOMOLOG"/>
    <property type="match status" value="1"/>
</dbReference>
<dbReference type="AlphaFoldDB" id="A0A9P7YSY5"/>
<keyword evidence="6" id="KW-0995">Kinetochore</keyword>
<evidence type="ECO:0000256" key="3">
    <source>
        <dbReference type="ARBA" id="ARBA00022454"/>
    </source>
</evidence>
<evidence type="ECO:0000256" key="4">
    <source>
        <dbReference type="ARBA" id="ARBA00022618"/>
    </source>
</evidence>
<reference evidence="10" key="1">
    <citation type="journal article" date="2021" name="IMA Fungus">
        <title>Genomic characterization of three marine fungi, including Emericellopsis atlantica sp. nov. with signatures of a generalist lifestyle and marine biomass degradation.</title>
        <authorList>
            <person name="Hagestad O.C."/>
            <person name="Hou L."/>
            <person name="Andersen J.H."/>
            <person name="Hansen E.H."/>
            <person name="Altermark B."/>
            <person name="Li C."/>
            <person name="Kuhnert E."/>
            <person name="Cox R.J."/>
            <person name="Crous P.W."/>
            <person name="Spatafora J.W."/>
            <person name="Lail K."/>
            <person name="Amirebrahimi M."/>
            <person name="Lipzen A."/>
            <person name="Pangilinan J."/>
            <person name="Andreopoulos W."/>
            <person name="Hayes R.D."/>
            <person name="Ng V."/>
            <person name="Grigoriev I.V."/>
            <person name="Jackson S.A."/>
            <person name="Sutton T.D.S."/>
            <person name="Dobson A.D.W."/>
            <person name="Rama T."/>
        </authorList>
    </citation>
    <scope>NUCLEOTIDE SEQUENCE</scope>
    <source>
        <strain evidence="10">TRa018bII</strain>
    </source>
</reference>
<sequence>MTAAASSDVTLLTEHLTYRPAALIDDIVNSINILAFRATEAVEKGLLAADPADIGFRLPSSTRSLDPQEDLNEIREKAKLEIETGVHQLETLLEAKIDKNFDKLELYALRNILSVPGDVRQWIRLSHYEGLSFVLSEDDPNVETIMAQRKRLRETQKLHALLVAESARNEATIVSLKAMLGSTGEKEEEGEGMEKPYPTFEFLQDKGRLTGDKMKPVTTTTLFTLSQLSMLKARLSNLRERLDELKDGNGNDGLLGEEEKTWRKERLEFVEKETRKHLENVRGLELGEMGDLRDGEWQGEGRKVGKKEVEDLEGVVQMVAGGASGEPMHEGP</sequence>
<comment type="subcellular location">
    <subcellularLocation>
        <location evidence="1">Chromosome</location>
        <location evidence="1">Centromere</location>
        <location evidence="1">Kinetochore</location>
    </subcellularLocation>
</comment>
<dbReference type="GO" id="GO:0005634">
    <property type="term" value="C:nucleus"/>
    <property type="evidence" value="ECO:0007669"/>
    <property type="project" value="InterPro"/>
</dbReference>
<dbReference type="GO" id="GO:0000070">
    <property type="term" value="P:mitotic sister chromatid segregation"/>
    <property type="evidence" value="ECO:0007669"/>
    <property type="project" value="TreeGrafter"/>
</dbReference>
<name>A0A9P7YSY5_9HELO</name>
<keyword evidence="5" id="KW-0498">Mitosis</keyword>
<evidence type="ECO:0000256" key="5">
    <source>
        <dbReference type="ARBA" id="ARBA00022776"/>
    </source>
</evidence>
<keyword evidence="7" id="KW-0175">Coiled coil</keyword>
<dbReference type="GO" id="GO:0051301">
    <property type="term" value="P:cell division"/>
    <property type="evidence" value="ECO:0007669"/>
    <property type="project" value="UniProtKB-KW"/>
</dbReference>
<keyword evidence="9" id="KW-0137">Centromere</keyword>
<accession>A0A9P7YSY5</accession>
<dbReference type="Proteomes" id="UP000824998">
    <property type="component" value="Unassembled WGS sequence"/>
</dbReference>
<dbReference type="Pfam" id="PF05859">
    <property type="entry name" value="Mis12"/>
    <property type="match status" value="1"/>
</dbReference>
<dbReference type="OrthoDB" id="1884855at2759"/>
<evidence type="ECO:0000256" key="7">
    <source>
        <dbReference type="ARBA" id="ARBA00023054"/>
    </source>
</evidence>
<gene>
    <name evidence="10" type="ORF">BJ875DRAFT_220727</name>
</gene>
<keyword evidence="3" id="KW-0158">Chromosome</keyword>